<keyword evidence="1" id="KW-0472">Membrane</keyword>
<dbReference type="EMBL" id="PP758914">
    <property type="protein sequence ID" value="XCH44102.1"/>
    <property type="molecule type" value="Genomic_DNA"/>
</dbReference>
<reference evidence="2" key="1">
    <citation type="submission" date="2024-05" db="EMBL/GenBank/DDBJ databases">
        <authorList>
            <person name="Hoffpauir A."/>
            <person name="Koss R."/>
            <person name="Kumar R."/>
            <person name="Plichta A."/>
            <person name="Hutchison K.W."/>
            <person name="Molloy S.D."/>
            <person name="Viland M.D."/>
            <person name="Lewis C.M."/>
            <person name="Garlena R.A."/>
            <person name="Russell D.A."/>
            <person name="Jacobs-Sera D."/>
            <person name="Hatfull G.F."/>
        </authorList>
    </citation>
    <scope>NUCLEOTIDE SEQUENCE</scope>
</reference>
<sequence>MVASCPCGGSCGDASVPIGRSDRFGTYGLVGQVNFFMYVIYPTMTFWLGFWIGVTW</sequence>
<organism evidence="2">
    <name type="scientific">Mycobacterium phage QTRlifeCrisis</name>
    <dbReference type="NCBI Taxonomy" id="3136627"/>
    <lineage>
        <taxon>Viruses</taxon>
    </lineage>
</organism>
<gene>
    <name evidence="2" type="primary">57</name>
    <name evidence="2" type="ORF">SEA_QTRLIFECRISIS_57</name>
</gene>
<feature type="transmembrane region" description="Helical" evidence="1">
    <location>
        <begin position="35"/>
        <end position="54"/>
    </location>
</feature>
<accession>A0AAU8GRH5</accession>
<evidence type="ECO:0000256" key="1">
    <source>
        <dbReference type="SAM" id="Phobius"/>
    </source>
</evidence>
<keyword evidence="1" id="KW-1133">Transmembrane helix</keyword>
<name>A0AAU8GRH5_9VIRU</name>
<protein>
    <submittedName>
        <fullName evidence="2">Uncharacterized protein</fullName>
    </submittedName>
</protein>
<evidence type="ECO:0000313" key="2">
    <source>
        <dbReference type="EMBL" id="XCH44102.1"/>
    </source>
</evidence>
<keyword evidence="1" id="KW-0812">Transmembrane</keyword>
<proteinExistence type="predicted"/>